<protein>
    <submittedName>
        <fullName evidence="4">Type ii cytoskeletal 8</fullName>
    </submittedName>
</protein>
<name>A0A485NVD8_LYNPA</name>
<dbReference type="GO" id="GO:0005882">
    <property type="term" value="C:intermediate filament"/>
    <property type="evidence" value="ECO:0007669"/>
    <property type="project" value="UniProtKB-KW"/>
</dbReference>
<evidence type="ECO:0000313" key="4">
    <source>
        <dbReference type="EMBL" id="VFV36078.1"/>
    </source>
</evidence>
<dbReference type="GO" id="GO:0005737">
    <property type="term" value="C:cytoplasm"/>
    <property type="evidence" value="ECO:0007669"/>
    <property type="project" value="UniProtKB-SubCell"/>
</dbReference>
<reference evidence="4 5" key="1">
    <citation type="submission" date="2019-01" db="EMBL/GenBank/DDBJ databases">
        <authorList>
            <person name="Alioto T."/>
            <person name="Alioto T."/>
        </authorList>
    </citation>
    <scope>NUCLEOTIDE SEQUENCE [LARGE SCALE GENOMIC DNA]</scope>
</reference>
<evidence type="ECO:0000313" key="5">
    <source>
        <dbReference type="Proteomes" id="UP000386466"/>
    </source>
</evidence>
<evidence type="ECO:0000256" key="1">
    <source>
        <dbReference type="ARBA" id="ARBA00004496"/>
    </source>
</evidence>
<keyword evidence="2" id="KW-0963">Cytoplasm</keyword>
<evidence type="ECO:0000256" key="3">
    <source>
        <dbReference type="ARBA" id="ARBA00022744"/>
    </source>
</evidence>
<dbReference type="AlphaFoldDB" id="A0A485NVD8"/>
<keyword evidence="3" id="KW-0416">Keratin</keyword>
<dbReference type="PANTHER" id="PTHR45616">
    <property type="entry name" value="GATA-TYPE DOMAIN-CONTAINING PROTEIN"/>
    <property type="match status" value="1"/>
</dbReference>
<proteinExistence type="predicted"/>
<comment type="subcellular location">
    <subcellularLocation>
        <location evidence="1">Cytoplasm</location>
    </subcellularLocation>
</comment>
<dbReference type="PANTHER" id="PTHR45616:SF26">
    <property type="entry name" value="KERATIN, TYPE II CYTOSKELETAL 8"/>
    <property type="match status" value="1"/>
</dbReference>
<organism evidence="4 5">
    <name type="scientific">Lynx pardinus</name>
    <name type="common">Iberian lynx</name>
    <name type="synonym">Felis pardina</name>
    <dbReference type="NCBI Taxonomy" id="191816"/>
    <lineage>
        <taxon>Eukaryota</taxon>
        <taxon>Metazoa</taxon>
        <taxon>Chordata</taxon>
        <taxon>Craniata</taxon>
        <taxon>Vertebrata</taxon>
        <taxon>Euteleostomi</taxon>
        <taxon>Mammalia</taxon>
        <taxon>Eutheria</taxon>
        <taxon>Laurasiatheria</taxon>
        <taxon>Carnivora</taxon>
        <taxon>Feliformia</taxon>
        <taxon>Felidae</taxon>
        <taxon>Felinae</taxon>
        <taxon>Lynx</taxon>
    </lineage>
</organism>
<keyword evidence="5" id="KW-1185">Reference proteome</keyword>
<gene>
    <name evidence="4" type="ORF">LYPA_23C000615</name>
</gene>
<evidence type="ECO:0000256" key="2">
    <source>
        <dbReference type="ARBA" id="ARBA00022490"/>
    </source>
</evidence>
<dbReference type="Proteomes" id="UP000386466">
    <property type="component" value="Unassembled WGS sequence"/>
</dbReference>
<accession>A0A485NVD8</accession>
<sequence>MSVVSGYSGAREVGRIAVASVNQSLRSPLKLEADPSIKAVCTQEKEQIKTLSNKFASIDRAGTWGRRTTFWRPNGAAEHNSEPQGHVLEIHQQPSAAAGHIGTGEAKAGVKAWQQAGAGGGLQKAVPDQRARCR</sequence>
<dbReference type="EMBL" id="CAAGRJ010022213">
    <property type="protein sequence ID" value="VFV36078.1"/>
    <property type="molecule type" value="Genomic_DNA"/>
</dbReference>